<evidence type="ECO:0000313" key="3">
    <source>
        <dbReference type="Proteomes" id="UP000011185"/>
    </source>
</evidence>
<keyword evidence="1" id="KW-0472">Membrane</keyword>
<dbReference type="OrthoDB" id="10393380at2759"/>
<dbReference type="EMBL" id="JH993985">
    <property type="protein sequence ID" value="ELQ75151.1"/>
    <property type="molecule type" value="Genomic_DNA"/>
</dbReference>
<feature type="transmembrane region" description="Helical" evidence="1">
    <location>
        <begin position="356"/>
        <end position="373"/>
    </location>
</feature>
<gene>
    <name evidence="2" type="ORF">THOM_1881</name>
</gene>
<keyword evidence="1" id="KW-1133">Transmembrane helix</keyword>
<keyword evidence="1" id="KW-0812">Transmembrane</keyword>
<dbReference type="InParanoid" id="L7JVV2"/>
<name>L7JVV2_TRAHO</name>
<feature type="transmembrane region" description="Helical" evidence="1">
    <location>
        <begin position="174"/>
        <end position="193"/>
    </location>
</feature>
<proteinExistence type="predicted"/>
<feature type="transmembrane region" description="Helical" evidence="1">
    <location>
        <begin position="409"/>
        <end position="438"/>
    </location>
</feature>
<organism evidence="2 3">
    <name type="scientific">Trachipleistophora hominis</name>
    <name type="common">Microsporidian parasite</name>
    <dbReference type="NCBI Taxonomy" id="72359"/>
    <lineage>
        <taxon>Eukaryota</taxon>
        <taxon>Fungi</taxon>
        <taxon>Fungi incertae sedis</taxon>
        <taxon>Microsporidia</taxon>
        <taxon>Pleistophoridae</taxon>
        <taxon>Trachipleistophora</taxon>
    </lineage>
</organism>
<dbReference type="Proteomes" id="UP000011185">
    <property type="component" value="Unassembled WGS sequence"/>
</dbReference>
<evidence type="ECO:0000313" key="2">
    <source>
        <dbReference type="EMBL" id="ELQ75151.1"/>
    </source>
</evidence>
<feature type="transmembrane region" description="Helical" evidence="1">
    <location>
        <begin position="379"/>
        <end position="397"/>
    </location>
</feature>
<evidence type="ECO:0000256" key="1">
    <source>
        <dbReference type="SAM" id="Phobius"/>
    </source>
</evidence>
<protein>
    <submittedName>
        <fullName evidence="2">Putative transporter</fullName>
    </submittedName>
</protein>
<dbReference type="OMA" id="KIPRECI"/>
<accession>L7JVV2</accession>
<reference evidence="2 3" key="1">
    <citation type="journal article" date="2012" name="PLoS Pathog.">
        <title>The genome of the obligate intracellular parasite Trachipleistophora hominis: new insights into microsporidian genome dynamics and reductive evolution.</title>
        <authorList>
            <person name="Heinz E."/>
            <person name="Williams T.A."/>
            <person name="Nakjang S."/>
            <person name="Noel C.J."/>
            <person name="Swan D.C."/>
            <person name="Goldberg A.V."/>
            <person name="Harris S.R."/>
            <person name="Weinmaier T."/>
            <person name="Markert S."/>
            <person name="Becher D."/>
            <person name="Bernhardt J."/>
            <person name="Dagan T."/>
            <person name="Hacker C."/>
            <person name="Lucocq J.M."/>
            <person name="Schweder T."/>
            <person name="Rattei T."/>
            <person name="Hall N."/>
            <person name="Hirt R.P."/>
            <person name="Embley T.M."/>
        </authorList>
    </citation>
    <scope>NUCLEOTIDE SEQUENCE [LARGE SCALE GENOMIC DNA]</scope>
</reference>
<dbReference type="HOGENOM" id="CLU_511096_0_0_1"/>
<keyword evidence="3" id="KW-1185">Reference proteome</keyword>
<sequence>MPCNISDLSIIKQRFIKKVLPKSAEIIFKIFIISNTISNREIHDHTVIDPNIIVTTLTYVFTWLLAECEITYGSLSFMRDVFVHSTKTVDSCACVYTHCVLVFSITKILCSLACMCRFTKILLKIPRECIVGCSLATGAIHVANEIKMYNASITLPSFVLSAFFALFFLHSKALFVILVVAVTVSNHLVVACLQKHEPLFFERLQCNSWDVLWPVHYFDFESVRARSLTCSFFSAFAIFLFNGIEIELERENNEDISGGGHKEQDSGVVADIASITYNGPPALPANEVISSGLPDNAHVTYPNAIQSSISRTRPPTVLCTSKLYRENEHSFINLFTFFLPFTIKHERKQFYAIERVFISVLTLNMAVLLLLFRLFIPKIVYIGLSMFLGVYIIVMSLKEVRKFSIIERITIVCLGIFNTAYNMFVLSAMLLTGAIYLVSYMRNSNTHCQPVDNSYSHIVYEYEMLDANVKGEIVVIDLRRYNYIISNERERIGNLVKRLRVKNIFVMKRKNLFIRLENVNFICELSEIWEYLV</sequence>
<dbReference type="VEuPathDB" id="MicrosporidiaDB:THOM_1881"/>
<dbReference type="AlphaFoldDB" id="L7JVV2"/>
<feature type="transmembrane region" description="Helical" evidence="1">
    <location>
        <begin position="148"/>
        <end position="168"/>
    </location>
</feature>